<feature type="transmembrane region" description="Helical" evidence="7">
    <location>
        <begin position="57"/>
        <end position="88"/>
    </location>
</feature>
<keyword evidence="3" id="KW-1003">Cell membrane</keyword>
<dbReference type="PANTHER" id="PTHR33452:SF1">
    <property type="entry name" value="INNER MEMBRANE PROTEIN YPHA-RELATED"/>
    <property type="match status" value="1"/>
</dbReference>
<dbReference type="InterPro" id="IPR051907">
    <property type="entry name" value="DoxX-like_oxidoreductase"/>
</dbReference>
<keyword evidence="6 7" id="KW-0472">Membrane</keyword>
<comment type="caution">
    <text evidence="8">The sequence shown here is derived from an EMBL/GenBank/DDBJ whole genome shotgun (WGS) entry which is preliminary data.</text>
</comment>
<evidence type="ECO:0000256" key="4">
    <source>
        <dbReference type="ARBA" id="ARBA00022692"/>
    </source>
</evidence>
<evidence type="ECO:0000313" key="9">
    <source>
        <dbReference type="Proteomes" id="UP000075604"/>
    </source>
</evidence>
<evidence type="ECO:0000256" key="6">
    <source>
        <dbReference type="ARBA" id="ARBA00023136"/>
    </source>
</evidence>
<evidence type="ECO:0000256" key="1">
    <source>
        <dbReference type="ARBA" id="ARBA00004651"/>
    </source>
</evidence>
<comment type="subcellular location">
    <subcellularLocation>
        <location evidence="1">Cell membrane</location>
        <topology evidence="1">Multi-pass membrane protein</topology>
    </subcellularLocation>
</comment>
<evidence type="ECO:0000256" key="2">
    <source>
        <dbReference type="ARBA" id="ARBA00006679"/>
    </source>
</evidence>
<evidence type="ECO:0000256" key="7">
    <source>
        <dbReference type="SAM" id="Phobius"/>
    </source>
</evidence>
<dbReference type="EMBL" id="JELX01004003">
    <property type="protein sequence ID" value="KYF50694.1"/>
    <property type="molecule type" value="Genomic_DNA"/>
</dbReference>
<keyword evidence="4 7" id="KW-0812">Transmembrane</keyword>
<protein>
    <submittedName>
        <fullName evidence="8">DoxX family protein</fullName>
    </submittedName>
</protein>
<organism evidence="8 9">
    <name type="scientific">Sorangium cellulosum</name>
    <name type="common">Polyangium cellulosum</name>
    <dbReference type="NCBI Taxonomy" id="56"/>
    <lineage>
        <taxon>Bacteria</taxon>
        <taxon>Pseudomonadati</taxon>
        <taxon>Myxococcota</taxon>
        <taxon>Polyangia</taxon>
        <taxon>Polyangiales</taxon>
        <taxon>Polyangiaceae</taxon>
        <taxon>Sorangium</taxon>
    </lineage>
</organism>
<dbReference type="InterPro" id="IPR032808">
    <property type="entry name" value="DoxX"/>
</dbReference>
<sequence>MTNKPSIPEARAGQWAPLLLRLVMGYGFIVHGWVKLSRGPARFEALLTQLGVPFSKLMSWVVPFVELLGGVAVLAGAFTAIVAVPLIATMLTAMFSVHLKHGFSAVNTIGLTADGPVFGPPGYELNLLYIAGLVALALGGAGAFSLDALMGHRRRLRARA</sequence>
<proteinExistence type="inferred from homology"/>
<dbReference type="Proteomes" id="UP000075604">
    <property type="component" value="Unassembled WGS sequence"/>
</dbReference>
<evidence type="ECO:0000256" key="3">
    <source>
        <dbReference type="ARBA" id="ARBA00022475"/>
    </source>
</evidence>
<dbReference type="GO" id="GO:0005886">
    <property type="term" value="C:plasma membrane"/>
    <property type="evidence" value="ECO:0007669"/>
    <property type="project" value="UniProtKB-SubCell"/>
</dbReference>
<gene>
    <name evidence="8" type="ORF">BE04_08425</name>
</gene>
<feature type="transmembrane region" description="Helical" evidence="7">
    <location>
        <begin position="15"/>
        <end position="36"/>
    </location>
</feature>
<evidence type="ECO:0000313" key="8">
    <source>
        <dbReference type="EMBL" id="KYF50694.1"/>
    </source>
</evidence>
<dbReference type="AlphaFoldDB" id="A0A150P4Q9"/>
<comment type="similarity">
    <text evidence="2">Belongs to the DoxX family.</text>
</comment>
<feature type="transmembrane region" description="Helical" evidence="7">
    <location>
        <begin position="127"/>
        <end position="149"/>
    </location>
</feature>
<dbReference type="Pfam" id="PF07681">
    <property type="entry name" value="DoxX"/>
    <property type="match status" value="1"/>
</dbReference>
<name>A0A150P4Q9_SORCE</name>
<accession>A0A150P4Q9</accession>
<dbReference type="PANTHER" id="PTHR33452">
    <property type="entry name" value="OXIDOREDUCTASE CATD-RELATED"/>
    <property type="match status" value="1"/>
</dbReference>
<reference evidence="8 9" key="1">
    <citation type="submission" date="2014-02" db="EMBL/GenBank/DDBJ databases">
        <title>The small core and large imbalanced accessory genome model reveals a collaborative survival strategy of Sorangium cellulosum strains in nature.</title>
        <authorList>
            <person name="Han K."/>
            <person name="Peng R."/>
            <person name="Blom J."/>
            <person name="Li Y.-Z."/>
        </authorList>
    </citation>
    <scope>NUCLEOTIDE SEQUENCE [LARGE SCALE GENOMIC DNA]</scope>
    <source>
        <strain evidence="8 9">So0157-18</strain>
    </source>
</reference>
<evidence type="ECO:0000256" key="5">
    <source>
        <dbReference type="ARBA" id="ARBA00022989"/>
    </source>
</evidence>
<keyword evidence="5 7" id="KW-1133">Transmembrane helix</keyword>